<evidence type="ECO:0000313" key="6">
    <source>
        <dbReference type="EMBL" id="KUG58006.1"/>
    </source>
</evidence>
<sequence length="200" mass="21809">MIRVLLVDDEALLRSALAALLPLKAQISVVAEAADGAGAVAAVLEHRPDVVVIDLEMPGMDGLAAVERIRAENPEQVVLMLTRHARPGVLRRALKLGVRGFVSKSAHPTLIAEVIETLHAGKRWIDPDISALAVVDDSPLTDRELDVLRETLQGSSVAEIAGRLYLAEGTVRNYLSNAMQKTQTPNRREAARYARSREWL</sequence>
<dbReference type="PROSITE" id="PS50043">
    <property type="entry name" value="HTH_LUXR_2"/>
    <property type="match status" value="1"/>
</dbReference>
<dbReference type="PANTHER" id="PTHR43214">
    <property type="entry name" value="TWO-COMPONENT RESPONSE REGULATOR"/>
    <property type="match status" value="1"/>
</dbReference>
<dbReference type="GO" id="GO:0006355">
    <property type="term" value="P:regulation of DNA-templated transcription"/>
    <property type="evidence" value="ECO:0007669"/>
    <property type="project" value="InterPro"/>
</dbReference>
<keyword evidence="2" id="KW-0597">Phosphoprotein</keyword>
<keyword evidence="1" id="KW-0238">DNA-binding</keyword>
<evidence type="ECO:0000259" key="4">
    <source>
        <dbReference type="PROSITE" id="PS50043"/>
    </source>
</evidence>
<dbReference type="CDD" id="cd06170">
    <property type="entry name" value="LuxR_C_like"/>
    <property type="match status" value="1"/>
</dbReference>
<dbReference type="InterPro" id="IPR011006">
    <property type="entry name" value="CheY-like_superfamily"/>
</dbReference>
<feature type="domain" description="HTH luxR-type" evidence="4">
    <location>
        <begin position="133"/>
        <end position="198"/>
    </location>
</feature>
<dbReference type="SMART" id="SM00448">
    <property type="entry name" value="REC"/>
    <property type="match status" value="1"/>
</dbReference>
<dbReference type="PROSITE" id="PS50110">
    <property type="entry name" value="RESPONSE_REGULATORY"/>
    <property type="match status" value="1"/>
</dbReference>
<name>A0A0W8IDI5_9MICC</name>
<accession>A0A0W8IDI5</accession>
<organism evidence="6 7">
    <name type="scientific">Nesterenkonia jeotgali</name>
    <dbReference type="NCBI Taxonomy" id="317018"/>
    <lineage>
        <taxon>Bacteria</taxon>
        <taxon>Bacillati</taxon>
        <taxon>Actinomycetota</taxon>
        <taxon>Actinomycetes</taxon>
        <taxon>Micrococcales</taxon>
        <taxon>Micrococcaceae</taxon>
        <taxon>Nesterenkonia</taxon>
    </lineage>
</organism>
<evidence type="ECO:0000256" key="2">
    <source>
        <dbReference type="PROSITE-ProRule" id="PRU00169"/>
    </source>
</evidence>
<feature type="compositionally biased region" description="Basic and acidic residues" evidence="3">
    <location>
        <begin position="186"/>
        <end position="200"/>
    </location>
</feature>
<proteinExistence type="predicted"/>
<dbReference type="PROSITE" id="PS00622">
    <property type="entry name" value="HTH_LUXR_1"/>
    <property type="match status" value="1"/>
</dbReference>
<dbReference type="GO" id="GO:0003677">
    <property type="term" value="F:DNA binding"/>
    <property type="evidence" value="ECO:0007669"/>
    <property type="project" value="UniProtKB-KW"/>
</dbReference>
<dbReference type="STRING" id="317018.AVL63_05765"/>
<dbReference type="InterPro" id="IPR039420">
    <property type="entry name" value="WalR-like"/>
</dbReference>
<dbReference type="GO" id="GO:0000160">
    <property type="term" value="P:phosphorelay signal transduction system"/>
    <property type="evidence" value="ECO:0007669"/>
    <property type="project" value="InterPro"/>
</dbReference>
<gene>
    <name evidence="6" type="ORF">AVL63_05765</name>
</gene>
<dbReference type="Gene3D" id="3.40.50.2300">
    <property type="match status" value="1"/>
</dbReference>
<feature type="modified residue" description="4-aspartylphosphate" evidence="2">
    <location>
        <position position="54"/>
    </location>
</feature>
<dbReference type="SMART" id="SM00421">
    <property type="entry name" value="HTH_LUXR"/>
    <property type="match status" value="1"/>
</dbReference>
<comment type="caution">
    <text evidence="6">The sequence shown here is derived from an EMBL/GenBank/DDBJ whole genome shotgun (WGS) entry which is preliminary data.</text>
</comment>
<keyword evidence="7" id="KW-1185">Reference proteome</keyword>
<dbReference type="OrthoDB" id="9808843at2"/>
<protein>
    <submittedName>
        <fullName evidence="6">LuxR family transcriptional regulator</fullName>
    </submittedName>
</protein>
<evidence type="ECO:0000259" key="5">
    <source>
        <dbReference type="PROSITE" id="PS50110"/>
    </source>
</evidence>
<reference evidence="7" key="1">
    <citation type="submission" date="2015-12" db="EMBL/GenBank/DDBJ databases">
        <authorList>
            <person name="Nair G.R."/>
            <person name="Kaur G."/>
            <person name="Mayilraj S."/>
        </authorList>
    </citation>
    <scope>NUCLEOTIDE SEQUENCE [LARGE SCALE GENOMIC DNA]</scope>
    <source>
        <strain evidence="7">CD08_7</strain>
    </source>
</reference>
<dbReference type="RefSeq" id="WP_058889236.1">
    <property type="nucleotide sequence ID" value="NZ_LQBM01000004.1"/>
</dbReference>
<dbReference type="PRINTS" id="PR00038">
    <property type="entry name" value="HTHLUXR"/>
</dbReference>
<dbReference type="Pfam" id="PF00072">
    <property type="entry name" value="Response_reg"/>
    <property type="match status" value="1"/>
</dbReference>
<dbReference type="PANTHER" id="PTHR43214:SF42">
    <property type="entry name" value="TRANSCRIPTIONAL REGULATORY PROTEIN DESR"/>
    <property type="match status" value="1"/>
</dbReference>
<evidence type="ECO:0000256" key="3">
    <source>
        <dbReference type="SAM" id="MobiDB-lite"/>
    </source>
</evidence>
<evidence type="ECO:0000256" key="1">
    <source>
        <dbReference type="ARBA" id="ARBA00023125"/>
    </source>
</evidence>
<dbReference type="Proteomes" id="UP000054023">
    <property type="component" value="Unassembled WGS sequence"/>
</dbReference>
<dbReference type="InterPro" id="IPR016032">
    <property type="entry name" value="Sig_transdc_resp-reg_C-effctor"/>
</dbReference>
<dbReference type="InterPro" id="IPR000792">
    <property type="entry name" value="Tscrpt_reg_LuxR_C"/>
</dbReference>
<dbReference type="SUPFAM" id="SSF46894">
    <property type="entry name" value="C-terminal effector domain of the bipartite response regulators"/>
    <property type="match status" value="1"/>
</dbReference>
<feature type="region of interest" description="Disordered" evidence="3">
    <location>
        <begin position="181"/>
        <end position="200"/>
    </location>
</feature>
<dbReference type="Pfam" id="PF00196">
    <property type="entry name" value="GerE"/>
    <property type="match status" value="1"/>
</dbReference>
<feature type="domain" description="Response regulatory" evidence="5">
    <location>
        <begin position="3"/>
        <end position="119"/>
    </location>
</feature>
<evidence type="ECO:0000313" key="7">
    <source>
        <dbReference type="Proteomes" id="UP000054023"/>
    </source>
</evidence>
<dbReference type="AlphaFoldDB" id="A0A0W8IDI5"/>
<dbReference type="InterPro" id="IPR001789">
    <property type="entry name" value="Sig_transdc_resp-reg_receiver"/>
</dbReference>
<dbReference type="EMBL" id="LQBM01000004">
    <property type="protein sequence ID" value="KUG58006.1"/>
    <property type="molecule type" value="Genomic_DNA"/>
</dbReference>
<dbReference type="SUPFAM" id="SSF52172">
    <property type="entry name" value="CheY-like"/>
    <property type="match status" value="1"/>
</dbReference>